<dbReference type="EMBL" id="SRLO01000330">
    <property type="protein sequence ID" value="TNN60632.1"/>
    <property type="molecule type" value="Genomic_DNA"/>
</dbReference>
<protein>
    <submittedName>
        <fullName evidence="1">Uncharacterized protein</fullName>
    </submittedName>
</protein>
<gene>
    <name evidence="1" type="ORF">EYF80_029105</name>
</gene>
<accession>A0A4Z2H731</accession>
<reference evidence="1 2" key="1">
    <citation type="submission" date="2019-03" db="EMBL/GenBank/DDBJ databases">
        <title>First draft genome of Liparis tanakae, snailfish: a comprehensive survey of snailfish specific genes.</title>
        <authorList>
            <person name="Kim W."/>
            <person name="Song I."/>
            <person name="Jeong J.-H."/>
            <person name="Kim D."/>
            <person name="Kim S."/>
            <person name="Ryu S."/>
            <person name="Song J.Y."/>
            <person name="Lee S.K."/>
        </authorList>
    </citation>
    <scope>NUCLEOTIDE SEQUENCE [LARGE SCALE GENOMIC DNA]</scope>
    <source>
        <tissue evidence="1">Muscle</tissue>
    </source>
</reference>
<keyword evidence="2" id="KW-1185">Reference proteome</keyword>
<evidence type="ECO:0000313" key="2">
    <source>
        <dbReference type="Proteomes" id="UP000314294"/>
    </source>
</evidence>
<dbReference type="AlphaFoldDB" id="A0A4Z2H731"/>
<dbReference type="Proteomes" id="UP000314294">
    <property type="component" value="Unassembled WGS sequence"/>
</dbReference>
<comment type="caution">
    <text evidence="1">The sequence shown here is derived from an EMBL/GenBank/DDBJ whole genome shotgun (WGS) entry which is preliminary data.</text>
</comment>
<evidence type="ECO:0000313" key="1">
    <source>
        <dbReference type="EMBL" id="TNN60632.1"/>
    </source>
</evidence>
<name>A0A4Z2H731_9TELE</name>
<sequence>MPRGHVNVQLNAPSGHFQLRNYDGAPEAAPLQCGQRDISSGLPLRDVIGHVSPVCKWRMQLNAKLTCRDL</sequence>
<organism evidence="1 2">
    <name type="scientific">Liparis tanakae</name>
    <name type="common">Tanaka's snailfish</name>
    <dbReference type="NCBI Taxonomy" id="230148"/>
    <lineage>
        <taxon>Eukaryota</taxon>
        <taxon>Metazoa</taxon>
        <taxon>Chordata</taxon>
        <taxon>Craniata</taxon>
        <taxon>Vertebrata</taxon>
        <taxon>Euteleostomi</taxon>
        <taxon>Actinopterygii</taxon>
        <taxon>Neopterygii</taxon>
        <taxon>Teleostei</taxon>
        <taxon>Neoteleostei</taxon>
        <taxon>Acanthomorphata</taxon>
        <taxon>Eupercaria</taxon>
        <taxon>Perciformes</taxon>
        <taxon>Cottioidei</taxon>
        <taxon>Cottales</taxon>
        <taxon>Liparidae</taxon>
        <taxon>Liparis</taxon>
    </lineage>
</organism>
<proteinExistence type="predicted"/>